<dbReference type="GO" id="GO:0016787">
    <property type="term" value="F:hydrolase activity"/>
    <property type="evidence" value="ECO:0007669"/>
    <property type="project" value="UniProtKB-KW"/>
</dbReference>
<keyword evidence="2" id="KW-1185">Reference proteome</keyword>
<dbReference type="InterPro" id="IPR001130">
    <property type="entry name" value="TatD-like"/>
</dbReference>
<sequence>MSKKPITADLRLIDSHCHLLDEPLFSKLPEVIQAAFVSGVGAFIVPCSHAHDMAVLANLLTPYPNITPAFGVHPFYVHELALDDALALLRQHLEAYPQALVGEIGLDWADKHLSDANRLLQQDFFAAQLQTAQQYQRPVILHYRQSLDDMLAVVKTQQFQYGGFLHGYSGSIEQARPWLQLGFKLGLGSVLLKPNARKIYQLLPHLTSSDYVLETDAPYMVSSAMNQAYNEPKFVRAVAETLADFYQCAWQDIAAYSSANVASVLKPSCREE</sequence>
<dbReference type="EMBL" id="CP091511">
    <property type="protein sequence ID" value="UOO89687.1"/>
    <property type="molecule type" value="Genomic_DNA"/>
</dbReference>
<gene>
    <name evidence="1" type="ORF">LVJ82_01480</name>
</gene>
<reference evidence="1 2" key="1">
    <citation type="journal article" date="2022" name="Res Sq">
        <title>Evolution of multicellular longitudinally dividing oral cavity symbionts (Neisseriaceae).</title>
        <authorList>
            <person name="Nyongesa S."/>
            <person name="Weber P."/>
            <person name="Bernet E."/>
            <person name="Pullido F."/>
            <person name="Nieckarz M."/>
            <person name="Delaby M."/>
            <person name="Nieves C."/>
            <person name="Viehboeck T."/>
            <person name="Krause N."/>
            <person name="Rivera-Millot A."/>
            <person name="Nakamura A."/>
            <person name="Vischer N."/>
            <person name="VanNieuwenhze M."/>
            <person name="Brun Y."/>
            <person name="Cava F."/>
            <person name="Bulgheresi S."/>
            <person name="Veyrier F."/>
        </authorList>
    </citation>
    <scope>NUCLEOTIDE SEQUENCE [LARGE SCALE GENOMIC DNA]</scope>
    <source>
        <strain evidence="1 2">SN4</strain>
    </source>
</reference>
<dbReference type="PIRSF" id="PIRSF005902">
    <property type="entry name" value="DNase_TatD"/>
    <property type="match status" value="1"/>
</dbReference>
<organism evidence="1 2">
    <name type="scientific">Vitreoscilla massiliensis</name>
    <dbReference type="NCBI Taxonomy" id="1689272"/>
    <lineage>
        <taxon>Bacteria</taxon>
        <taxon>Pseudomonadati</taxon>
        <taxon>Pseudomonadota</taxon>
        <taxon>Betaproteobacteria</taxon>
        <taxon>Neisseriales</taxon>
        <taxon>Neisseriaceae</taxon>
        <taxon>Vitreoscilla</taxon>
    </lineage>
</organism>
<name>A0ABY4E2D2_9NEIS</name>
<dbReference type="CDD" id="cd01310">
    <property type="entry name" value="TatD_DNAse"/>
    <property type="match status" value="1"/>
</dbReference>
<dbReference type="InterPro" id="IPR032466">
    <property type="entry name" value="Metal_Hydrolase"/>
</dbReference>
<protein>
    <submittedName>
        <fullName evidence="1">TatD family hydrolase</fullName>
    </submittedName>
</protein>
<dbReference type="Pfam" id="PF01026">
    <property type="entry name" value="TatD_DNase"/>
    <property type="match status" value="1"/>
</dbReference>
<dbReference type="SUPFAM" id="SSF51556">
    <property type="entry name" value="Metallo-dependent hydrolases"/>
    <property type="match status" value="1"/>
</dbReference>
<dbReference type="Gene3D" id="3.20.20.140">
    <property type="entry name" value="Metal-dependent hydrolases"/>
    <property type="match status" value="1"/>
</dbReference>
<evidence type="ECO:0000313" key="1">
    <source>
        <dbReference type="EMBL" id="UOO89687.1"/>
    </source>
</evidence>
<dbReference type="RefSeq" id="WP_082625546.1">
    <property type="nucleotide sequence ID" value="NZ_CABKVG010000007.1"/>
</dbReference>
<keyword evidence="1" id="KW-0378">Hydrolase</keyword>
<dbReference type="PANTHER" id="PTHR46124:SF3">
    <property type="entry name" value="HYDROLASE"/>
    <property type="match status" value="1"/>
</dbReference>
<dbReference type="Proteomes" id="UP000832011">
    <property type="component" value="Chromosome"/>
</dbReference>
<evidence type="ECO:0000313" key="2">
    <source>
        <dbReference type="Proteomes" id="UP000832011"/>
    </source>
</evidence>
<accession>A0ABY4E2D2</accession>
<dbReference type="PANTHER" id="PTHR46124">
    <property type="entry name" value="D-AMINOACYL-TRNA DEACYLASE"/>
    <property type="match status" value="1"/>
</dbReference>
<proteinExistence type="predicted"/>